<dbReference type="SUPFAM" id="SSF46689">
    <property type="entry name" value="Homeodomain-like"/>
    <property type="match status" value="1"/>
</dbReference>
<dbReference type="Pfam" id="PF21351">
    <property type="entry name" value="TetR_C_41"/>
    <property type="match status" value="1"/>
</dbReference>
<dbReference type="AlphaFoldDB" id="A0A505DCQ4"/>
<keyword evidence="3" id="KW-0804">Transcription</keyword>
<dbReference type="InterPro" id="IPR009057">
    <property type="entry name" value="Homeodomain-like_sf"/>
</dbReference>
<protein>
    <submittedName>
        <fullName evidence="6">TetR/AcrR family transcriptional regulator</fullName>
    </submittedName>
</protein>
<sequence length="205" mass="22419">MTVKGRRQEYVEATRAALLDSALELFTEKGFAQTSLDEVAAAARLTKGALYHHFAGKQALFEQVLATVNDRIAQTVVEAGAEVDEPWARLTRGLDAFLDACLDREYQRICLRQAPAVLGWERCRELEAGMMGLLDAMLRELAVAGRSRLQPSPLLTRVLFRMLSEAAMAIGEAEDPKAARVEVGVLVEELLHSVHGGNAGSLTSR</sequence>
<dbReference type="PROSITE" id="PS01081">
    <property type="entry name" value="HTH_TETR_1"/>
    <property type="match status" value="1"/>
</dbReference>
<dbReference type="PROSITE" id="PS50977">
    <property type="entry name" value="HTH_TETR_2"/>
    <property type="match status" value="1"/>
</dbReference>
<proteinExistence type="predicted"/>
<keyword evidence="7" id="KW-1185">Reference proteome</keyword>
<accession>A0A505DCQ4</accession>
<dbReference type="InterPro" id="IPR049484">
    <property type="entry name" value="Rv0078-like_C"/>
</dbReference>
<dbReference type="OrthoDB" id="9805134at2"/>
<dbReference type="PANTHER" id="PTHR47506">
    <property type="entry name" value="TRANSCRIPTIONAL REGULATORY PROTEIN"/>
    <property type="match status" value="1"/>
</dbReference>
<evidence type="ECO:0000313" key="7">
    <source>
        <dbReference type="Proteomes" id="UP000317378"/>
    </source>
</evidence>
<dbReference type="RefSeq" id="WP_119101742.1">
    <property type="nucleotide sequence ID" value="NZ_QXMJ01000133.1"/>
</dbReference>
<dbReference type="InterPro" id="IPR001647">
    <property type="entry name" value="HTH_TetR"/>
</dbReference>
<keyword evidence="1" id="KW-0805">Transcription regulation</keyword>
<evidence type="ECO:0000256" key="2">
    <source>
        <dbReference type="ARBA" id="ARBA00023125"/>
    </source>
</evidence>
<dbReference type="Pfam" id="PF00440">
    <property type="entry name" value="TetR_N"/>
    <property type="match status" value="1"/>
</dbReference>
<evidence type="ECO:0000313" key="6">
    <source>
        <dbReference type="EMBL" id="TPQ20607.1"/>
    </source>
</evidence>
<reference evidence="6 7" key="1">
    <citation type="submission" date="2019-06" db="EMBL/GenBank/DDBJ databases">
        <title>Streptomyces sporangiiformans sp. nov., a novel actinomycete isolated from soil in Mount Song.</title>
        <authorList>
            <person name="Han L."/>
        </authorList>
    </citation>
    <scope>NUCLEOTIDE SEQUENCE [LARGE SCALE GENOMIC DNA]</scope>
    <source>
        <strain evidence="6 7">NEAU-SSA 1</strain>
    </source>
</reference>
<evidence type="ECO:0000256" key="1">
    <source>
        <dbReference type="ARBA" id="ARBA00023015"/>
    </source>
</evidence>
<evidence type="ECO:0000259" key="5">
    <source>
        <dbReference type="PROSITE" id="PS50977"/>
    </source>
</evidence>
<keyword evidence="2 4" id="KW-0238">DNA-binding</keyword>
<dbReference type="PRINTS" id="PR00455">
    <property type="entry name" value="HTHTETR"/>
</dbReference>
<dbReference type="PANTHER" id="PTHR47506:SF1">
    <property type="entry name" value="HTH-TYPE TRANSCRIPTIONAL REGULATOR YJDC"/>
    <property type="match status" value="1"/>
</dbReference>
<name>A0A505DCQ4_9ACTN</name>
<organism evidence="6 7">
    <name type="scientific">Streptomyces sporangiiformans</name>
    <dbReference type="NCBI Taxonomy" id="2315329"/>
    <lineage>
        <taxon>Bacteria</taxon>
        <taxon>Bacillati</taxon>
        <taxon>Actinomycetota</taxon>
        <taxon>Actinomycetes</taxon>
        <taxon>Kitasatosporales</taxon>
        <taxon>Streptomycetaceae</taxon>
        <taxon>Streptomyces</taxon>
    </lineage>
</organism>
<dbReference type="EMBL" id="VCHX02000133">
    <property type="protein sequence ID" value="TPQ20607.1"/>
    <property type="molecule type" value="Genomic_DNA"/>
</dbReference>
<dbReference type="InterPro" id="IPR023772">
    <property type="entry name" value="DNA-bd_HTH_TetR-type_CS"/>
</dbReference>
<evidence type="ECO:0000256" key="3">
    <source>
        <dbReference type="ARBA" id="ARBA00023163"/>
    </source>
</evidence>
<gene>
    <name evidence="6" type="ORF">FGD71_019465</name>
</gene>
<feature type="DNA-binding region" description="H-T-H motif" evidence="4">
    <location>
        <begin position="35"/>
        <end position="54"/>
    </location>
</feature>
<dbReference type="GO" id="GO:0003677">
    <property type="term" value="F:DNA binding"/>
    <property type="evidence" value="ECO:0007669"/>
    <property type="project" value="UniProtKB-UniRule"/>
</dbReference>
<dbReference type="Gene3D" id="1.10.357.10">
    <property type="entry name" value="Tetracycline Repressor, domain 2"/>
    <property type="match status" value="1"/>
</dbReference>
<comment type="caution">
    <text evidence="6">The sequence shown here is derived from an EMBL/GenBank/DDBJ whole genome shotgun (WGS) entry which is preliminary data.</text>
</comment>
<feature type="domain" description="HTH tetR-type" evidence="5">
    <location>
        <begin position="12"/>
        <end position="72"/>
    </location>
</feature>
<evidence type="ECO:0000256" key="4">
    <source>
        <dbReference type="PROSITE-ProRule" id="PRU00335"/>
    </source>
</evidence>
<dbReference type="Proteomes" id="UP000317378">
    <property type="component" value="Unassembled WGS sequence"/>
</dbReference>